<keyword evidence="13 25" id="KW-0175">Coiled coil</keyword>
<dbReference type="GO" id="GO:0002376">
    <property type="term" value="P:immune system process"/>
    <property type="evidence" value="ECO:0007669"/>
    <property type="project" value="UniProtKB-KW"/>
</dbReference>
<keyword evidence="17" id="KW-0675">Receptor</keyword>
<evidence type="ECO:0000313" key="30">
    <source>
        <dbReference type="Proteomes" id="UP001214576"/>
    </source>
</evidence>
<evidence type="ECO:0000256" key="23">
    <source>
        <dbReference type="ARBA" id="ARBA00041686"/>
    </source>
</evidence>
<dbReference type="EMBL" id="JAKZEL010000002">
    <property type="protein sequence ID" value="KAI4546056.1"/>
    <property type="molecule type" value="Genomic_DNA"/>
</dbReference>
<evidence type="ECO:0000256" key="20">
    <source>
        <dbReference type="ARBA" id="ARBA00023288"/>
    </source>
</evidence>
<evidence type="ECO:0000256" key="13">
    <source>
        <dbReference type="ARBA" id="ARBA00023054"/>
    </source>
</evidence>
<keyword evidence="15" id="KW-0564">Palmitate</keyword>
<dbReference type="InterPro" id="IPR016187">
    <property type="entry name" value="CTDL_fold"/>
</dbReference>
<proteinExistence type="predicted"/>
<dbReference type="GO" id="GO:0005886">
    <property type="term" value="C:plasma membrane"/>
    <property type="evidence" value="ECO:0007669"/>
    <property type="project" value="UniProtKB-SubCell"/>
</dbReference>
<evidence type="ECO:0000256" key="14">
    <source>
        <dbReference type="ARBA" id="ARBA00023136"/>
    </source>
</evidence>
<dbReference type="Pfam" id="PF00059">
    <property type="entry name" value="Lectin_C"/>
    <property type="match status" value="1"/>
</dbReference>
<protein>
    <recommendedName>
        <fullName evidence="22">Oxidized low-density lipoprotein receptor 1</fullName>
    </recommendedName>
    <alternativeName>
        <fullName evidence="23">Lectin-like oxidized LDL receptor 1</fullName>
    </alternativeName>
    <alternativeName>
        <fullName evidence="24">Lectin-type oxidized LDL receptor 1</fullName>
    </alternativeName>
</protein>
<evidence type="ECO:0000256" key="22">
    <source>
        <dbReference type="ARBA" id="ARBA00041191"/>
    </source>
</evidence>
<comment type="caution">
    <text evidence="29">The sequence shown here is derived from an EMBL/GenBank/DDBJ whole genome shotgun (WGS) entry which is preliminary data.</text>
</comment>
<keyword evidence="9" id="KW-0391">Immunity</keyword>
<comment type="subcellular location">
    <subcellularLocation>
        <location evidence="1">Cell membrane</location>
        <topology evidence="1">Lipid-anchor</topology>
    </subcellularLocation>
    <subcellularLocation>
        <location evidence="3">Cell membrane</location>
        <topology evidence="3">Single-pass type II membrane protein</topology>
    </subcellularLocation>
    <subcellularLocation>
        <location evidence="2">Membrane raft</location>
    </subcellularLocation>
    <subcellularLocation>
        <location evidence="4">Secreted</location>
    </subcellularLocation>
</comment>
<organism evidence="29 30">
    <name type="scientific">Ovis ammon polii</name>
    <dbReference type="NCBI Taxonomy" id="230172"/>
    <lineage>
        <taxon>Eukaryota</taxon>
        <taxon>Metazoa</taxon>
        <taxon>Chordata</taxon>
        <taxon>Craniata</taxon>
        <taxon>Vertebrata</taxon>
        <taxon>Euteleostomi</taxon>
        <taxon>Mammalia</taxon>
        <taxon>Eutheria</taxon>
        <taxon>Laurasiatheria</taxon>
        <taxon>Artiodactyla</taxon>
        <taxon>Ruminantia</taxon>
        <taxon>Pecora</taxon>
        <taxon>Bovidae</taxon>
        <taxon>Caprinae</taxon>
        <taxon>Ovis</taxon>
    </lineage>
</organism>
<keyword evidence="10" id="KW-0130">Cell adhesion</keyword>
<evidence type="ECO:0000256" key="9">
    <source>
        <dbReference type="ARBA" id="ARBA00022859"/>
    </source>
</evidence>
<evidence type="ECO:0000256" key="11">
    <source>
        <dbReference type="ARBA" id="ARBA00022968"/>
    </source>
</evidence>
<dbReference type="InterPro" id="IPR052332">
    <property type="entry name" value="OxLDL_rcpt1-like"/>
</dbReference>
<evidence type="ECO:0000256" key="15">
    <source>
        <dbReference type="ARBA" id="ARBA00023139"/>
    </source>
</evidence>
<sequence length="379" mass="43465">MTVDDHKSMRDQLDQKPNGETAKGTRGLRFVSSWKWYPAAVTLGVLCLGLLVTVILLILQLSQVSDLLKQQQANITHQENILEGQILAQRQSEKSSQESQKELKEMIETLAHRLDEKSKKLMELHRQNLNLQEVLKEAANYSGPCPQDWLWHEENCYQFSSGSFNWEKSQENCLSLDAHLLKINSTDELAVVLGERRKLSDAVSIQELSRTMEYQSSVENLDEDGYTQLDFSSRSITRRSVVSEKGVFSSACPPNWITCEDSCYLFNTLLDSWDGSKRRCFQLGSNLLKIDSSKELEFISRRVSSQPDHSFWIGLSRRQTEEPWLWEDGSTLLSNLFQIRSTVTEKDSSHNCAWIHVSDIYNQLCSVHSYSICEKKLSI</sequence>
<feature type="region of interest" description="Disordered" evidence="26">
    <location>
        <begin position="1"/>
        <end position="24"/>
    </location>
</feature>
<keyword evidence="14 27" id="KW-0472">Membrane</keyword>
<comment type="subunit">
    <text evidence="21">Homodimer; disulfide-linked. May form a hexamer composed of 3 homodimers. Interacts with HSP70.</text>
</comment>
<reference evidence="29" key="1">
    <citation type="submission" date="2022-03" db="EMBL/GenBank/DDBJ databases">
        <title>Genomic analyses of argali, domestic sheep and their hybrids provide insights into chromosomal evolution, heterosis and genetic basis of agronomic traits.</title>
        <authorList>
            <person name="Li M."/>
        </authorList>
    </citation>
    <scope>NUCLEOTIDE SEQUENCE</scope>
    <source>
        <strain evidence="29">CAU-MHL-2022a</strain>
        <tissue evidence="29">Skin</tissue>
    </source>
</reference>
<dbReference type="InterPro" id="IPR001304">
    <property type="entry name" value="C-type_lectin-like"/>
</dbReference>
<evidence type="ECO:0000256" key="6">
    <source>
        <dbReference type="ARBA" id="ARBA00022525"/>
    </source>
</evidence>
<evidence type="ECO:0000256" key="4">
    <source>
        <dbReference type="ARBA" id="ARBA00004613"/>
    </source>
</evidence>
<dbReference type="GO" id="GO:0005041">
    <property type="term" value="F:low-density lipoprotein particle receptor activity"/>
    <property type="evidence" value="ECO:0007669"/>
    <property type="project" value="TreeGrafter"/>
</dbReference>
<gene>
    <name evidence="29" type="ORF">MG293_002611</name>
</gene>
<accession>A0AAD4YGQ3</accession>
<dbReference type="SUPFAM" id="SSF56436">
    <property type="entry name" value="C-type lectin-like"/>
    <property type="match status" value="2"/>
</dbReference>
<dbReference type="PANTHER" id="PTHR47298">
    <property type="entry name" value="OXIDIZED LOW-DENSITY LIPOPROTEIN RECEPTOR 1"/>
    <property type="match status" value="1"/>
</dbReference>
<dbReference type="PROSITE" id="PS50041">
    <property type="entry name" value="C_TYPE_LECTIN_2"/>
    <property type="match status" value="1"/>
</dbReference>
<keyword evidence="16" id="KW-1015">Disulfide bond</keyword>
<evidence type="ECO:0000313" key="29">
    <source>
        <dbReference type="EMBL" id="KAI4546056.1"/>
    </source>
</evidence>
<evidence type="ECO:0000256" key="24">
    <source>
        <dbReference type="ARBA" id="ARBA00041771"/>
    </source>
</evidence>
<keyword evidence="12 27" id="KW-1133">Transmembrane helix</keyword>
<keyword evidence="18" id="KW-0325">Glycoprotein</keyword>
<dbReference type="GO" id="GO:0005576">
    <property type="term" value="C:extracellular region"/>
    <property type="evidence" value="ECO:0007669"/>
    <property type="project" value="UniProtKB-SubCell"/>
</dbReference>
<dbReference type="GO" id="GO:0045121">
    <property type="term" value="C:membrane raft"/>
    <property type="evidence" value="ECO:0007669"/>
    <property type="project" value="UniProtKB-SubCell"/>
</dbReference>
<keyword evidence="8" id="KW-0430">Lectin</keyword>
<dbReference type="Gene3D" id="3.10.100.10">
    <property type="entry name" value="Mannose-Binding Protein A, subunit A"/>
    <property type="match status" value="2"/>
</dbReference>
<dbReference type="SMART" id="SM00034">
    <property type="entry name" value="CLECT"/>
    <property type="match status" value="2"/>
</dbReference>
<dbReference type="GO" id="GO:0006954">
    <property type="term" value="P:inflammatory response"/>
    <property type="evidence" value="ECO:0007669"/>
    <property type="project" value="UniProtKB-KW"/>
</dbReference>
<dbReference type="Proteomes" id="UP001214576">
    <property type="component" value="Unassembled WGS sequence"/>
</dbReference>
<dbReference type="GO" id="GO:0030246">
    <property type="term" value="F:carbohydrate binding"/>
    <property type="evidence" value="ECO:0007669"/>
    <property type="project" value="UniProtKB-KW"/>
</dbReference>
<keyword evidence="7 27" id="KW-0812">Transmembrane</keyword>
<evidence type="ECO:0000256" key="17">
    <source>
        <dbReference type="ARBA" id="ARBA00023170"/>
    </source>
</evidence>
<evidence type="ECO:0000256" key="3">
    <source>
        <dbReference type="ARBA" id="ARBA00004401"/>
    </source>
</evidence>
<keyword evidence="6" id="KW-0964">Secreted</keyword>
<keyword evidence="5" id="KW-1003">Cell membrane</keyword>
<dbReference type="PANTHER" id="PTHR47298:SF1">
    <property type="entry name" value="OXIDIZED LOW-DENSITY LIPOPROTEIN RECEPTOR 1"/>
    <property type="match status" value="1"/>
</dbReference>
<dbReference type="GO" id="GO:0042157">
    <property type="term" value="P:lipoprotein metabolic process"/>
    <property type="evidence" value="ECO:0007669"/>
    <property type="project" value="TreeGrafter"/>
</dbReference>
<evidence type="ECO:0000256" key="12">
    <source>
        <dbReference type="ARBA" id="ARBA00022989"/>
    </source>
</evidence>
<evidence type="ECO:0000256" key="1">
    <source>
        <dbReference type="ARBA" id="ARBA00004193"/>
    </source>
</evidence>
<name>A0AAD4YGQ3_OVIAM</name>
<evidence type="ECO:0000256" key="7">
    <source>
        <dbReference type="ARBA" id="ARBA00022692"/>
    </source>
</evidence>
<evidence type="ECO:0000256" key="19">
    <source>
        <dbReference type="ARBA" id="ARBA00023198"/>
    </source>
</evidence>
<evidence type="ECO:0000256" key="2">
    <source>
        <dbReference type="ARBA" id="ARBA00004285"/>
    </source>
</evidence>
<dbReference type="AlphaFoldDB" id="A0AAD4YGQ3"/>
<evidence type="ECO:0000256" key="21">
    <source>
        <dbReference type="ARBA" id="ARBA00038751"/>
    </source>
</evidence>
<dbReference type="InterPro" id="IPR033992">
    <property type="entry name" value="NKR-like_CTLD"/>
</dbReference>
<feature type="domain" description="C-type lectin" evidence="28">
    <location>
        <begin position="259"/>
        <end position="374"/>
    </location>
</feature>
<keyword evidence="30" id="KW-1185">Reference proteome</keyword>
<evidence type="ECO:0000256" key="25">
    <source>
        <dbReference type="SAM" id="Coils"/>
    </source>
</evidence>
<dbReference type="GO" id="GO:0043235">
    <property type="term" value="C:receptor complex"/>
    <property type="evidence" value="ECO:0007669"/>
    <property type="project" value="TreeGrafter"/>
</dbReference>
<keyword evidence="19" id="KW-0395">Inflammatory response</keyword>
<dbReference type="InterPro" id="IPR016186">
    <property type="entry name" value="C-type_lectin-like/link_sf"/>
</dbReference>
<feature type="coiled-coil region" evidence="25">
    <location>
        <begin position="100"/>
        <end position="134"/>
    </location>
</feature>
<keyword evidence="11" id="KW-0735">Signal-anchor</keyword>
<evidence type="ECO:0000256" key="10">
    <source>
        <dbReference type="ARBA" id="ARBA00022889"/>
    </source>
</evidence>
<evidence type="ECO:0000256" key="18">
    <source>
        <dbReference type="ARBA" id="ARBA00023180"/>
    </source>
</evidence>
<feature type="transmembrane region" description="Helical" evidence="27">
    <location>
        <begin position="36"/>
        <end position="59"/>
    </location>
</feature>
<evidence type="ECO:0000256" key="5">
    <source>
        <dbReference type="ARBA" id="ARBA00022475"/>
    </source>
</evidence>
<evidence type="ECO:0000259" key="28">
    <source>
        <dbReference type="PROSITE" id="PS50041"/>
    </source>
</evidence>
<evidence type="ECO:0000256" key="8">
    <source>
        <dbReference type="ARBA" id="ARBA00022734"/>
    </source>
</evidence>
<evidence type="ECO:0000256" key="27">
    <source>
        <dbReference type="SAM" id="Phobius"/>
    </source>
</evidence>
<feature type="compositionally biased region" description="Basic and acidic residues" evidence="26">
    <location>
        <begin position="1"/>
        <end position="14"/>
    </location>
</feature>
<keyword evidence="20" id="KW-0449">Lipoprotein</keyword>
<evidence type="ECO:0000256" key="26">
    <source>
        <dbReference type="SAM" id="MobiDB-lite"/>
    </source>
</evidence>
<dbReference type="CDD" id="cd03593">
    <property type="entry name" value="CLECT_NK_receptors_like"/>
    <property type="match status" value="1"/>
</dbReference>
<evidence type="ECO:0000256" key="16">
    <source>
        <dbReference type="ARBA" id="ARBA00023157"/>
    </source>
</evidence>
<dbReference type="GO" id="GO:0007159">
    <property type="term" value="P:leukocyte cell-cell adhesion"/>
    <property type="evidence" value="ECO:0007669"/>
    <property type="project" value="TreeGrafter"/>
</dbReference>